<gene>
    <name evidence="1" type="ORF">ABNE31_07615</name>
</gene>
<organism evidence="1">
    <name type="scientific">Flagellimonas sp. MMG031</name>
    <dbReference type="NCBI Taxonomy" id="3158549"/>
    <lineage>
        <taxon>Bacteria</taxon>
        <taxon>Pseudomonadati</taxon>
        <taxon>Bacteroidota</taxon>
        <taxon>Flavobacteriia</taxon>
        <taxon>Flavobacteriales</taxon>
        <taxon>Flavobacteriaceae</taxon>
        <taxon>Flagellimonas</taxon>
    </lineage>
</organism>
<proteinExistence type="predicted"/>
<accession>A0AAU7N2D6</accession>
<sequence>MVTGICTLHAQKLPKNTNINISQTSKIDLSNKIIAKPQRIDVRIFESLDAKQIAKLPATTYDRSALLRLKYNKSWEIEPGRMTDKDMKVVSYFGKFEQSPRYISVYPENKYYPRVNNGAPGFLPEMRYLVLQFNPEAGQRYRVIIKLKPGEYGNKKVMTNVTGRYNDTWFINNQYDEIMFDFIGDSKEIKISPIIAGLENYYIKYEPLEIANIKVDRIDD</sequence>
<dbReference type="RefSeq" id="WP_349352921.1">
    <property type="nucleotide sequence ID" value="NZ_CP157804.1"/>
</dbReference>
<evidence type="ECO:0000313" key="1">
    <source>
        <dbReference type="EMBL" id="XBQ24774.1"/>
    </source>
</evidence>
<evidence type="ECO:0008006" key="2">
    <source>
        <dbReference type="Google" id="ProtNLM"/>
    </source>
</evidence>
<dbReference type="EMBL" id="CP157804">
    <property type="protein sequence ID" value="XBQ24774.1"/>
    <property type="molecule type" value="Genomic_DNA"/>
</dbReference>
<dbReference type="KEGG" id="fld:ABNE31_07615"/>
<reference evidence="1" key="1">
    <citation type="submission" date="2024-05" db="EMBL/GenBank/DDBJ databases">
        <title>Draft Genome Sequences of Flagellimonas sp. MMG031 and Marinobacter sp. MMG032 Isolated from the dinoflagellate Symbiodinium pilosum.</title>
        <authorList>
            <person name="Shikuma N.J."/>
            <person name="Farrell M.V."/>
        </authorList>
    </citation>
    <scope>NUCLEOTIDE SEQUENCE</scope>
    <source>
        <strain evidence="1">MMG031</strain>
    </source>
</reference>
<name>A0AAU7N2D6_9FLAO</name>
<protein>
    <recommendedName>
        <fullName evidence="2">DUF4833 domain-containing protein</fullName>
    </recommendedName>
</protein>
<dbReference type="AlphaFoldDB" id="A0AAU7N2D6"/>